<reference evidence="1" key="1">
    <citation type="journal article" date="2021" name="Proc. Natl. Acad. Sci. U.S.A.">
        <title>A Catalog of Tens of Thousands of Viruses from Human Metagenomes Reveals Hidden Associations with Chronic Diseases.</title>
        <authorList>
            <person name="Tisza M.J."/>
            <person name="Buck C.B."/>
        </authorList>
    </citation>
    <scope>NUCLEOTIDE SEQUENCE</scope>
    <source>
        <strain evidence="1">CtOyc4</strain>
    </source>
</reference>
<protein>
    <submittedName>
        <fullName evidence="1">Head tail connector</fullName>
    </submittedName>
</protein>
<dbReference type="NCBIfam" id="TIGR01560">
    <property type="entry name" value="put_DNA_pack"/>
    <property type="match status" value="1"/>
</dbReference>
<organism evidence="1">
    <name type="scientific">Myoviridae sp. ctOyc4</name>
    <dbReference type="NCBI Taxonomy" id="2827606"/>
    <lineage>
        <taxon>Viruses</taxon>
        <taxon>Duplodnaviria</taxon>
        <taxon>Heunggongvirae</taxon>
        <taxon>Uroviricota</taxon>
        <taxon>Caudoviricetes</taxon>
    </lineage>
</organism>
<dbReference type="EMBL" id="BK015894">
    <property type="protein sequence ID" value="DAD72104.1"/>
    <property type="molecule type" value="Genomic_DNA"/>
</dbReference>
<accession>A0A8S5LQE7</accession>
<evidence type="ECO:0000313" key="1">
    <source>
        <dbReference type="EMBL" id="DAD72104.1"/>
    </source>
</evidence>
<dbReference type="Gene3D" id="1.10.3230.30">
    <property type="entry name" value="Phage gp6-like head-tail connector protein"/>
    <property type="match status" value="1"/>
</dbReference>
<proteinExistence type="predicted"/>
<name>A0A8S5LQE7_9CAUD</name>
<dbReference type="Pfam" id="PF05135">
    <property type="entry name" value="Phage_connect_1"/>
    <property type="match status" value="1"/>
</dbReference>
<dbReference type="InterPro" id="IPR006450">
    <property type="entry name" value="Phage_HK97_gp6-like"/>
</dbReference>
<dbReference type="InterPro" id="IPR021146">
    <property type="entry name" value="Phage_gp6-like_head-tail"/>
</dbReference>
<dbReference type="CDD" id="cd08054">
    <property type="entry name" value="gp6"/>
    <property type="match status" value="1"/>
</dbReference>
<sequence length="103" mass="11591">MLTLDRFKLYARIDHADEDELIESLIRAADTAVRDMTGKEPPSDSDELFDTAVLQLTAHWYENRTPVTDTSVTQVPFTVQTLLNHIALSGRYPEKEGLNGADQ</sequence>